<sequence>MAGAASVVLTALGVAAWPRLSAMLDPQVAFDPIPGLPGFRRERGAPAAPANALAGLEGQGAPGATPGLSVCDLLFTEMRSAGDVPLAYFSDYRCTFCRRLSPRLAALAQTAGISLTWHELPLLGPDSTLGARAALAARRQGAYDAFHSRMMDSSFVPNPAYLRRLARDTGIDPDRLIADLDHPGVTRQLSITADLARRFGFVGTPALVIGRTATLGALSDSRLERLIEIERQEPTPPCV</sequence>
<feature type="domain" description="Thioredoxin" evidence="1">
    <location>
        <begin position="42"/>
        <end position="200"/>
    </location>
</feature>
<dbReference type="OrthoDB" id="9780147at2"/>
<reference evidence="2 3" key="1">
    <citation type="submission" date="2017-03" db="EMBL/GenBank/DDBJ databases">
        <authorList>
            <person name="Afonso C.L."/>
            <person name="Miller P.J."/>
            <person name="Scott M.A."/>
            <person name="Spackman E."/>
            <person name="Goraichik I."/>
            <person name="Dimitrov K.M."/>
            <person name="Suarez D.L."/>
            <person name="Swayne D.E."/>
        </authorList>
    </citation>
    <scope>NUCLEOTIDE SEQUENCE [LARGE SCALE GENOMIC DNA]</scope>
    <source>
        <strain evidence="2 3">CECT 8110</strain>
    </source>
</reference>
<dbReference type="PROSITE" id="PS51352">
    <property type="entry name" value="THIOREDOXIN_2"/>
    <property type="match status" value="1"/>
</dbReference>
<dbReference type="SUPFAM" id="SSF52833">
    <property type="entry name" value="Thioredoxin-like"/>
    <property type="match status" value="1"/>
</dbReference>
<evidence type="ECO:0000259" key="1">
    <source>
        <dbReference type="PROSITE" id="PS51352"/>
    </source>
</evidence>
<dbReference type="InterPro" id="IPR013766">
    <property type="entry name" value="Thioredoxin_domain"/>
</dbReference>
<proteinExistence type="predicted"/>
<dbReference type="Proteomes" id="UP000193207">
    <property type="component" value="Unassembled WGS sequence"/>
</dbReference>
<evidence type="ECO:0000313" key="2">
    <source>
        <dbReference type="EMBL" id="SLN62047.1"/>
    </source>
</evidence>
<dbReference type="GO" id="GO:0016491">
    <property type="term" value="F:oxidoreductase activity"/>
    <property type="evidence" value="ECO:0007669"/>
    <property type="project" value="InterPro"/>
</dbReference>
<dbReference type="EMBL" id="FWFU01000004">
    <property type="protein sequence ID" value="SLN62047.1"/>
    <property type="molecule type" value="Genomic_DNA"/>
</dbReference>
<dbReference type="RefSeq" id="WP_085818996.1">
    <property type="nucleotide sequence ID" value="NZ_FWFU01000004.1"/>
</dbReference>
<dbReference type="AlphaFoldDB" id="A0A1X6ZUK9"/>
<gene>
    <name evidence="2" type="ORF">ROH8110_03491</name>
</gene>
<protein>
    <submittedName>
        <fullName evidence="2">DSBA-like thioredoxin domain protein</fullName>
    </submittedName>
</protein>
<accession>A0A1X6ZUK9</accession>
<name>A0A1X6ZUK9_9RHOB</name>
<dbReference type="InterPro" id="IPR001853">
    <property type="entry name" value="DSBA-like_thioredoxin_dom"/>
</dbReference>
<evidence type="ECO:0000313" key="3">
    <source>
        <dbReference type="Proteomes" id="UP000193207"/>
    </source>
</evidence>
<dbReference type="InterPro" id="IPR036249">
    <property type="entry name" value="Thioredoxin-like_sf"/>
</dbReference>
<dbReference type="Pfam" id="PF01323">
    <property type="entry name" value="DSBA"/>
    <property type="match status" value="1"/>
</dbReference>
<dbReference type="Gene3D" id="3.40.30.10">
    <property type="entry name" value="Glutaredoxin"/>
    <property type="match status" value="1"/>
</dbReference>
<organism evidence="2 3">
    <name type="scientific">Roseovarius halotolerans</name>
    <dbReference type="NCBI Taxonomy" id="505353"/>
    <lineage>
        <taxon>Bacteria</taxon>
        <taxon>Pseudomonadati</taxon>
        <taxon>Pseudomonadota</taxon>
        <taxon>Alphaproteobacteria</taxon>
        <taxon>Rhodobacterales</taxon>
        <taxon>Roseobacteraceae</taxon>
        <taxon>Roseovarius</taxon>
    </lineage>
</organism>
<keyword evidence="3" id="KW-1185">Reference proteome</keyword>